<dbReference type="Pfam" id="PF20736">
    <property type="entry name" value="Glyco_hydro127M"/>
    <property type="match status" value="1"/>
</dbReference>
<dbReference type="InterPro" id="IPR049046">
    <property type="entry name" value="Beta-AFase-like_GH127_middle"/>
</dbReference>
<dbReference type="EMBL" id="FNDJ01000001">
    <property type="protein sequence ID" value="SDH12905.1"/>
    <property type="molecule type" value="Genomic_DNA"/>
</dbReference>
<dbReference type="AlphaFoldDB" id="A0A1G7ZW44"/>
<dbReference type="InterPro" id="IPR012878">
    <property type="entry name" value="Beta-AFase-like_GH127_cat"/>
</dbReference>
<dbReference type="Pfam" id="PF07944">
    <property type="entry name" value="Beta-AFase-like_GH127_cat"/>
    <property type="match status" value="1"/>
</dbReference>
<protein>
    <recommendedName>
        <fullName evidence="5">Beta-L-arabinofuranosidase, GH127</fullName>
    </recommendedName>
</protein>
<name>A0A1G7ZW44_9ACTN</name>
<evidence type="ECO:0008006" key="5">
    <source>
        <dbReference type="Google" id="ProtNLM"/>
    </source>
</evidence>
<evidence type="ECO:0000313" key="4">
    <source>
        <dbReference type="Proteomes" id="UP000199202"/>
    </source>
</evidence>
<dbReference type="Proteomes" id="UP000199202">
    <property type="component" value="Unassembled WGS sequence"/>
</dbReference>
<dbReference type="SUPFAM" id="SSF48208">
    <property type="entry name" value="Six-hairpin glycosidases"/>
    <property type="match status" value="1"/>
</dbReference>
<evidence type="ECO:0000313" key="3">
    <source>
        <dbReference type="EMBL" id="SDH12905.1"/>
    </source>
</evidence>
<dbReference type="PANTHER" id="PTHR31151:SF0">
    <property type="entry name" value="PROLINE-TRNA LIGASE (DUF1680)"/>
    <property type="match status" value="1"/>
</dbReference>
<proteinExistence type="predicted"/>
<organism evidence="3 4">
    <name type="scientific">Nonomuraea jiangxiensis</name>
    <dbReference type="NCBI Taxonomy" id="633440"/>
    <lineage>
        <taxon>Bacteria</taxon>
        <taxon>Bacillati</taxon>
        <taxon>Actinomycetota</taxon>
        <taxon>Actinomycetes</taxon>
        <taxon>Streptosporangiales</taxon>
        <taxon>Streptosporangiaceae</taxon>
        <taxon>Nonomuraea</taxon>
    </lineage>
</organism>
<dbReference type="InterPro" id="IPR008928">
    <property type="entry name" value="6-hairpin_glycosidase_sf"/>
</dbReference>
<accession>A0A1G7ZW44</accession>
<gene>
    <name evidence="3" type="ORF">SAMN05421869_101543</name>
</gene>
<reference evidence="3 4" key="1">
    <citation type="submission" date="2016-10" db="EMBL/GenBank/DDBJ databases">
        <authorList>
            <person name="de Groot N.N."/>
        </authorList>
    </citation>
    <scope>NUCLEOTIDE SEQUENCE [LARGE SCALE GENOMIC DNA]</scope>
    <source>
        <strain evidence="3 4">CGMCC 4.6533</strain>
    </source>
</reference>
<feature type="domain" description="Non-reducing end beta-L-arabinofuranosidase-like GH127 middle" evidence="2">
    <location>
        <begin position="265"/>
        <end position="359"/>
    </location>
</feature>
<dbReference type="STRING" id="633440.SAMN05421869_101543"/>
<feature type="domain" description="Non-reducing end beta-L-arabinofuranosidase-like GH127 catalytic" evidence="1">
    <location>
        <begin position="1"/>
        <end position="254"/>
    </location>
</feature>
<dbReference type="RefSeq" id="WP_090928706.1">
    <property type="nucleotide sequence ID" value="NZ_FNDJ01000001.1"/>
</dbReference>
<dbReference type="PANTHER" id="PTHR31151">
    <property type="entry name" value="PROLINE-TRNA LIGASE (DUF1680)"/>
    <property type="match status" value="1"/>
</dbReference>
<evidence type="ECO:0000259" key="2">
    <source>
        <dbReference type="Pfam" id="PF20736"/>
    </source>
</evidence>
<evidence type="ECO:0000259" key="1">
    <source>
        <dbReference type="Pfam" id="PF07944"/>
    </source>
</evidence>
<dbReference type="OrthoDB" id="9757939at2"/>
<keyword evidence="4" id="KW-1185">Reference proteome</keyword>
<dbReference type="GO" id="GO:0005975">
    <property type="term" value="P:carbohydrate metabolic process"/>
    <property type="evidence" value="ECO:0007669"/>
    <property type="project" value="InterPro"/>
</dbReference>
<sequence>MIMRGLLDAYQHAGNQQALDIVLKMGDWVHSRLGHLPRAQLDRMWGIYIAGEYNGMNAVMADLHALTGKPEYLATAKCFDNTTLLTATAPNQDKLNSKHANQHIPQFIGYLSIYERNQERHYYNAAVNFWDMVVPYRIFTDGGLAGPTDNGELFGERGVIVGTLGTNNAETCCNYNMLKLSRALFFHTANPKYMQYYERALYGQILASRQHADSATNPLLTYFIPMRPGASRSYGNLGTCCGGTGLESHTKFQDSIYFRSVDDSTLYVNLYLASELNWAEKGFVIKQSTNYPADPAGVTTLTVQGKGRLAVKLRVPYWVEKGFTVRVNGDEQRLDARPGEYVTINRQWRRGDTIKITMPFTLRIEKALDIPTTQSIAYGPVPMVAKSDETTFREFSFYKDFTLSGDLTRAVTQTAPMTFTAGGLPLVPLYINNTDRYHAYFHRVEPTIVFGRIDSGVPNTARPDSVSFLDAVWARAPFKDQGRFVSTVGHTADEWVAAGLMTRAQKVAVVTAAAKARLPR</sequence>